<dbReference type="OrthoDB" id="321815at2157"/>
<dbReference type="HOGENOM" id="CLU_136584_0_0_2"/>
<name>L0JG89_NATP1</name>
<reference evidence="2" key="1">
    <citation type="submission" date="2012-02" db="EMBL/GenBank/DDBJ databases">
        <title>Complete sequence of chromosome of Natrinema pellirubrum DSM 15624.</title>
        <authorList>
            <person name="Lucas S."/>
            <person name="Han J."/>
            <person name="Lapidus A."/>
            <person name="Cheng J.-F."/>
            <person name="Goodwin L."/>
            <person name="Pitluck S."/>
            <person name="Peters L."/>
            <person name="Teshima H."/>
            <person name="Detter J.C."/>
            <person name="Han C."/>
            <person name="Tapia R."/>
            <person name="Land M."/>
            <person name="Hauser L."/>
            <person name="Kyrpides N."/>
            <person name="Ivanova N."/>
            <person name="Pagani I."/>
            <person name="Sproer C."/>
            <person name="Anderson I."/>
            <person name="Woyke T."/>
        </authorList>
    </citation>
    <scope>NUCLEOTIDE SEQUENCE [LARGE SCALE GENOMIC DNA]</scope>
    <source>
        <strain evidence="2">DSM 15624 / JCM 10476 / NCIMB 786</strain>
    </source>
</reference>
<sequence>MTTTDAHSPETVPEEITAVLEDSSDSQLREIIHYAQRCLREQPPLTDAIEARNGEEFVRIAEYNAYTNVVVERPDETGEARGPFAYRVRWEPHINDEGGTYRWHYLGRVYGGVEGDRDD</sequence>
<gene>
    <name evidence="1" type="ordered locus">Natpe_0635</name>
</gene>
<protein>
    <submittedName>
        <fullName evidence="1">Uncharacterized protein</fullName>
    </submittedName>
</protein>
<evidence type="ECO:0000313" key="2">
    <source>
        <dbReference type="Proteomes" id="UP000010843"/>
    </source>
</evidence>
<dbReference type="RefSeq" id="WP_015298732.1">
    <property type="nucleotide sequence ID" value="NC_019962.1"/>
</dbReference>
<proteinExistence type="predicted"/>
<dbReference type="STRING" id="797303.Natpe_0635"/>
<dbReference type="KEGG" id="npe:Natpe_0635"/>
<dbReference type="eggNOG" id="arCOG06178">
    <property type="taxonomic scope" value="Archaea"/>
</dbReference>
<organism evidence="1 2">
    <name type="scientific">Natrinema pellirubrum (strain DSM 15624 / CIP 106293 / JCM 10476 / NCIMB 786 / 157)</name>
    <dbReference type="NCBI Taxonomy" id="797303"/>
    <lineage>
        <taxon>Archaea</taxon>
        <taxon>Methanobacteriati</taxon>
        <taxon>Methanobacteriota</taxon>
        <taxon>Stenosarchaea group</taxon>
        <taxon>Halobacteria</taxon>
        <taxon>Halobacteriales</taxon>
        <taxon>Natrialbaceae</taxon>
        <taxon>Natrinema</taxon>
    </lineage>
</organism>
<accession>L0JG89</accession>
<dbReference type="EMBL" id="CP003372">
    <property type="protein sequence ID" value="AGB30560.1"/>
    <property type="molecule type" value="Genomic_DNA"/>
</dbReference>
<dbReference type="Proteomes" id="UP000010843">
    <property type="component" value="Chromosome"/>
</dbReference>
<evidence type="ECO:0000313" key="1">
    <source>
        <dbReference type="EMBL" id="AGB30560.1"/>
    </source>
</evidence>
<dbReference type="GeneID" id="14335094"/>
<dbReference type="AlphaFoldDB" id="L0JG89"/>